<accession>A0ABD3TMX8</accession>
<comment type="caution">
    <text evidence="1">The sequence shown here is derived from an EMBL/GenBank/DDBJ whole genome shotgun (WGS) entry which is preliminary data.</text>
</comment>
<evidence type="ECO:0008006" key="3">
    <source>
        <dbReference type="Google" id="ProtNLM"/>
    </source>
</evidence>
<evidence type="ECO:0000313" key="1">
    <source>
        <dbReference type="EMBL" id="KAL3838409.1"/>
    </source>
</evidence>
<organism evidence="1 2">
    <name type="scientific">Penstemon smallii</name>
    <dbReference type="NCBI Taxonomy" id="265156"/>
    <lineage>
        <taxon>Eukaryota</taxon>
        <taxon>Viridiplantae</taxon>
        <taxon>Streptophyta</taxon>
        <taxon>Embryophyta</taxon>
        <taxon>Tracheophyta</taxon>
        <taxon>Spermatophyta</taxon>
        <taxon>Magnoliopsida</taxon>
        <taxon>eudicotyledons</taxon>
        <taxon>Gunneridae</taxon>
        <taxon>Pentapetalae</taxon>
        <taxon>asterids</taxon>
        <taxon>lamiids</taxon>
        <taxon>Lamiales</taxon>
        <taxon>Plantaginaceae</taxon>
        <taxon>Cheloneae</taxon>
        <taxon>Penstemon</taxon>
    </lineage>
</organism>
<sequence>MDFTTRKNKNFNRKFSTDLNQLKYLIEFQQKQILSKNFNRKNICRKYI</sequence>
<protein>
    <recommendedName>
        <fullName evidence="3">Ribosomal protein S18</fullName>
    </recommendedName>
</protein>
<dbReference type="AlphaFoldDB" id="A0ABD3TMX8"/>
<dbReference type="EMBL" id="JBJXBP010000003">
    <property type="protein sequence ID" value="KAL3838409.1"/>
    <property type="molecule type" value="Genomic_DNA"/>
</dbReference>
<keyword evidence="2" id="KW-1185">Reference proteome</keyword>
<reference evidence="1 2" key="1">
    <citation type="submission" date="2024-12" db="EMBL/GenBank/DDBJ databases">
        <title>The unique morphological basis and parallel evolutionary history of personate flowers in Penstemon.</title>
        <authorList>
            <person name="Depatie T.H."/>
            <person name="Wessinger C.A."/>
        </authorList>
    </citation>
    <scope>NUCLEOTIDE SEQUENCE [LARGE SCALE GENOMIC DNA]</scope>
    <source>
        <strain evidence="1">WTNN_2</strain>
        <tissue evidence="1">Leaf</tissue>
    </source>
</reference>
<dbReference type="Proteomes" id="UP001634393">
    <property type="component" value="Unassembled WGS sequence"/>
</dbReference>
<proteinExistence type="predicted"/>
<evidence type="ECO:0000313" key="2">
    <source>
        <dbReference type="Proteomes" id="UP001634393"/>
    </source>
</evidence>
<name>A0ABD3TMX8_9LAMI</name>
<gene>
    <name evidence="1" type="ORF">ACJIZ3_023000</name>
</gene>